<sequence length="151" mass="16789">MLLPRISGLILGVFALIGLTYSFTAYTEKVDINPELIGCYNDDKVLDDDYRLVKPRALGLEVGHFTSKQDCVDQCGDKGFLYAGLQNGDLCFCGNTYDEYGRADDKECNIKCRTRMFRLNTLITSSSRVAEGGGMPYTPLLVLNPRSARLL</sequence>
<keyword evidence="3" id="KW-1185">Reference proteome</keyword>
<organism evidence="2 3">
    <name type="scientific">Desmophyllum pertusum</name>
    <dbReference type="NCBI Taxonomy" id="174260"/>
    <lineage>
        <taxon>Eukaryota</taxon>
        <taxon>Metazoa</taxon>
        <taxon>Cnidaria</taxon>
        <taxon>Anthozoa</taxon>
        <taxon>Hexacorallia</taxon>
        <taxon>Scleractinia</taxon>
        <taxon>Caryophylliina</taxon>
        <taxon>Caryophylliidae</taxon>
        <taxon>Desmophyllum</taxon>
    </lineage>
</organism>
<evidence type="ECO:0000313" key="3">
    <source>
        <dbReference type="Proteomes" id="UP001163046"/>
    </source>
</evidence>
<evidence type="ECO:0000259" key="1">
    <source>
        <dbReference type="Pfam" id="PF01822"/>
    </source>
</evidence>
<accession>A0A9W9YM51</accession>
<comment type="caution">
    <text evidence="2">The sequence shown here is derived from an EMBL/GenBank/DDBJ whole genome shotgun (WGS) entry which is preliminary data.</text>
</comment>
<dbReference type="Proteomes" id="UP001163046">
    <property type="component" value="Unassembled WGS sequence"/>
</dbReference>
<dbReference type="OrthoDB" id="10043391at2759"/>
<proteinExistence type="predicted"/>
<reference evidence="2" key="1">
    <citation type="submission" date="2023-01" db="EMBL/GenBank/DDBJ databases">
        <title>Genome assembly of the deep-sea coral Lophelia pertusa.</title>
        <authorList>
            <person name="Herrera S."/>
            <person name="Cordes E."/>
        </authorList>
    </citation>
    <scope>NUCLEOTIDE SEQUENCE</scope>
    <source>
        <strain evidence="2">USNM1676648</strain>
        <tissue evidence="2">Polyp</tissue>
    </source>
</reference>
<name>A0A9W9YM51_9CNID</name>
<evidence type="ECO:0000313" key="2">
    <source>
        <dbReference type="EMBL" id="KAJ7357682.1"/>
    </source>
</evidence>
<gene>
    <name evidence="2" type="primary">KREMEN1_2</name>
    <name evidence="2" type="ORF">OS493_023815</name>
</gene>
<dbReference type="Pfam" id="PF01822">
    <property type="entry name" value="WSC"/>
    <property type="match status" value="1"/>
</dbReference>
<protein>
    <submittedName>
        <fullName evidence="2">Kremen protein 1</fullName>
    </submittedName>
</protein>
<dbReference type="EMBL" id="MU827319">
    <property type="protein sequence ID" value="KAJ7357682.1"/>
    <property type="molecule type" value="Genomic_DNA"/>
</dbReference>
<dbReference type="AlphaFoldDB" id="A0A9W9YM51"/>
<dbReference type="InterPro" id="IPR002889">
    <property type="entry name" value="WSC_carb-bd"/>
</dbReference>
<feature type="domain" description="WSC" evidence="1">
    <location>
        <begin position="37"/>
        <end position="113"/>
    </location>
</feature>